<keyword evidence="4" id="KW-0378">Hydrolase</keyword>
<keyword evidence="5" id="KW-0326">Glycosidase</keyword>
<evidence type="ECO:0000256" key="2">
    <source>
        <dbReference type="ARBA" id="ARBA00005336"/>
    </source>
</evidence>
<dbReference type="InterPro" id="IPR001764">
    <property type="entry name" value="Glyco_hydro_3_N"/>
</dbReference>
<dbReference type="InterPro" id="IPR017853">
    <property type="entry name" value="GH"/>
</dbReference>
<dbReference type="GO" id="GO:0004563">
    <property type="term" value="F:beta-N-acetylhexosaminidase activity"/>
    <property type="evidence" value="ECO:0007669"/>
    <property type="project" value="UniProtKB-EC"/>
</dbReference>
<dbReference type="InterPro" id="IPR050226">
    <property type="entry name" value="NagZ_Beta-hexosaminidase"/>
</dbReference>
<feature type="region of interest" description="Disordered" evidence="6">
    <location>
        <begin position="21"/>
        <end position="66"/>
    </location>
</feature>
<evidence type="ECO:0000259" key="8">
    <source>
        <dbReference type="Pfam" id="PF00933"/>
    </source>
</evidence>
<dbReference type="PANTHER" id="PTHR30480:SF13">
    <property type="entry name" value="BETA-HEXOSAMINIDASE"/>
    <property type="match status" value="1"/>
</dbReference>
<dbReference type="EMBL" id="BOMY01000055">
    <property type="protein sequence ID" value="GIF26034.1"/>
    <property type="molecule type" value="Genomic_DNA"/>
</dbReference>
<evidence type="ECO:0000256" key="5">
    <source>
        <dbReference type="ARBA" id="ARBA00023295"/>
    </source>
</evidence>
<keyword evidence="10" id="KW-1185">Reference proteome</keyword>
<dbReference type="SUPFAM" id="SSF51445">
    <property type="entry name" value="(Trans)glycosidases"/>
    <property type="match status" value="1"/>
</dbReference>
<evidence type="ECO:0000256" key="3">
    <source>
        <dbReference type="ARBA" id="ARBA00012663"/>
    </source>
</evidence>
<feature type="chain" id="PRO_5038452894" description="beta-N-acetylhexosaminidase" evidence="7">
    <location>
        <begin position="19"/>
        <end position="406"/>
    </location>
</feature>
<sequence>MLSRIVTPLAVTLSLVLAGCSTDPPATSSAPPASPSASPSPSPSPPPSPTPSLPPSPTPSAPADCVTRTLDRLGPAELAGQVLMIGTSVNAPSGLGDTVRRYHLGGVFLHGRSTHTAGQLRSDIAGLQKQARLPLLVSLDQEGGNVQTLKGPGFPLIPTAEKLGAGSATKLRDTTKDSSRRLAAIGVTINLAPVADTVPASLGEKNPPIGFWHRQYGSDPVKVAASIRTIVPASQDAGVLTVVKHFPGLGRVTANTDTSAKAVDNTATVDDPYLGPFVAGIKAGSGGVMISSARYPRLDPSAIAAFSAPIVTGLLRQRLGYQGLIMSDDLGAAVALGSVPTGQRAVRFVAAGGDLVLTIRPADAAPMADALIDRAAADPAFRTRLADAARHVLAAKERAGLLSCAD</sequence>
<dbReference type="RefSeq" id="WP_239148143.1">
    <property type="nucleotide sequence ID" value="NZ_BOMY01000055.1"/>
</dbReference>
<accession>A0A919NVI2</accession>
<name>A0A919NVI2_9ACTN</name>
<dbReference type="PROSITE" id="PS00775">
    <property type="entry name" value="GLYCOSYL_HYDROL_F3"/>
    <property type="match status" value="1"/>
</dbReference>
<feature type="domain" description="Glycoside hydrolase family 3 N-terminal" evidence="8">
    <location>
        <begin position="93"/>
        <end position="393"/>
    </location>
</feature>
<dbReference type="GO" id="GO:0009254">
    <property type="term" value="P:peptidoglycan turnover"/>
    <property type="evidence" value="ECO:0007669"/>
    <property type="project" value="TreeGrafter"/>
</dbReference>
<evidence type="ECO:0000256" key="7">
    <source>
        <dbReference type="SAM" id="SignalP"/>
    </source>
</evidence>
<evidence type="ECO:0000313" key="10">
    <source>
        <dbReference type="Proteomes" id="UP000623608"/>
    </source>
</evidence>
<evidence type="ECO:0000256" key="1">
    <source>
        <dbReference type="ARBA" id="ARBA00001231"/>
    </source>
</evidence>
<evidence type="ECO:0000256" key="4">
    <source>
        <dbReference type="ARBA" id="ARBA00022801"/>
    </source>
</evidence>
<dbReference type="GO" id="GO:0005975">
    <property type="term" value="P:carbohydrate metabolic process"/>
    <property type="evidence" value="ECO:0007669"/>
    <property type="project" value="InterPro"/>
</dbReference>
<dbReference type="PROSITE" id="PS51257">
    <property type="entry name" value="PROKAR_LIPOPROTEIN"/>
    <property type="match status" value="1"/>
</dbReference>
<dbReference type="Pfam" id="PF00933">
    <property type="entry name" value="Glyco_hydro_3"/>
    <property type="match status" value="1"/>
</dbReference>
<comment type="similarity">
    <text evidence="2">Belongs to the glycosyl hydrolase 3 family.</text>
</comment>
<dbReference type="InterPro" id="IPR019800">
    <property type="entry name" value="Glyco_hydro_3_AS"/>
</dbReference>
<organism evidence="9 10">
    <name type="scientific">Paractinoplanes tereljensis</name>
    <dbReference type="NCBI Taxonomy" id="571912"/>
    <lineage>
        <taxon>Bacteria</taxon>
        <taxon>Bacillati</taxon>
        <taxon>Actinomycetota</taxon>
        <taxon>Actinomycetes</taxon>
        <taxon>Micromonosporales</taxon>
        <taxon>Micromonosporaceae</taxon>
        <taxon>Paractinoplanes</taxon>
    </lineage>
</organism>
<dbReference type="InterPro" id="IPR036962">
    <property type="entry name" value="Glyco_hydro_3_N_sf"/>
</dbReference>
<feature type="signal peptide" evidence="7">
    <location>
        <begin position="1"/>
        <end position="18"/>
    </location>
</feature>
<evidence type="ECO:0000256" key="6">
    <source>
        <dbReference type="SAM" id="MobiDB-lite"/>
    </source>
</evidence>
<evidence type="ECO:0000313" key="9">
    <source>
        <dbReference type="EMBL" id="GIF26034.1"/>
    </source>
</evidence>
<keyword evidence="7" id="KW-0732">Signal</keyword>
<feature type="compositionally biased region" description="Pro residues" evidence="6">
    <location>
        <begin position="32"/>
        <end position="60"/>
    </location>
</feature>
<comment type="catalytic activity">
    <reaction evidence="1">
        <text>Hydrolysis of terminal non-reducing N-acetyl-D-hexosamine residues in N-acetyl-beta-D-hexosaminides.</text>
        <dbReference type="EC" id="3.2.1.52"/>
    </reaction>
</comment>
<dbReference type="PANTHER" id="PTHR30480">
    <property type="entry name" value="BETA-HEXOSAMINIDASE-RELATED"/>
    <property type="match status" value="1"/>
</dbReference>
<comment type="caution">
    <text evidence="9">The sequence shown here is derived from an EMBL/GenBank/DDBJ whole genome shotgun (WGS) entry which is preliminary data.</text>
</comment>
<proteinExistence type="inferred from homology"/>
<gene>
    <name evidence="9" type="ORF">Ate02nite_87640</name>
</gene>
<reference evidence="9" key="1">
    <citation type="submission" date="2021-01" db="EMBL/GenBank/DDBJ databases">
        <title>Whole genome shotgun sequence of Actinoplanes tereljensis NBRC 105297.</title>
        <authorList>
            <person name="Komaki H."/>
            <person name="Tamura T."/>
        </authorList>
    </citation>
    <scope>NUCLEOTIDE SEQUENCE</scope>
    <source>
        <strain evidence="9">NBRC 105297</strain>
    </source>
</reference>
<dbReference type="Gene3D" id="3.20.20.300">
    <property type="entry name" value="Glycoside hydrolase, family 3, N-terminal domain"/>
    <property type="match status" value="1"/>
</dbReference>
<dbReference type="EC" id="3.2.1.52" evidence="3"/>
<dbReference type="Proteomes" id="UP000623608">
    <property type="component" value="Unassembled WGS sequence"/>
</dbReference>
<dbReference type="AlphaFoldDB" id="A0A919NVI2"/>
<protein>
    <recommendedName>
        <fullName evidence="3">beta-N-acetylhexosaminidase</fullName>
        <ecNumber evidence="3">3.2.1.52</ecNumber>
    </recommendedName>
</protein>